<organism evidence="2 3">
    <name type="scientific">Durusdinium trenchii</name>
    <dbReference type="NCBI Taxonomy" id="1381693"/>
    <lineage>
        <taxon>Eukaryota</taxon>
        <taxon>Sar</taxon>
        <taxon>Alveolata</taxon>
        <taxon>Dinophyceae</taxon>
        <taxon>Suessiales</taxon>
        <taxon>Symbiodiniaceae</taxon>
        <taxon>Durusdinium</taxon>
    </lineage>
</organism>
<dbReference type="Proteomes" id="UP001642484">
    <property type="component" value="Unassembled WGS sequence"/>
</dbReference>
<evidence type="ECO:0000256" key="1">
    <source>
        <dbReference type="SAM" id="MobiDB-lite"/>
    </source>
</evidence>
<evidence type="ECO:0000313" key="2">
    <source>
        <dbReference type="EMBL" id="CAK9077727.1"/>
    </source>
</evidence>
<gene>
    <name evidence="2" type="ORF">CCMP2556_LOCUS38309</name>
</gene>
<comment type="caution">
    <text evidence="2">The sequence shown here is derived from an EMBL/GenBank/DDBJ whole genome shotgun (WGS) entry which is preliminary data.</text>
</comment>
<feature type="compositionally biased region" description="Acidic residues" evidence="1">
    <location>
        <begin position="82"/>
        <end position="92"/>
    </location>
</feature>
<dbReference type="EMBL" id="CAXAMN010023458">
    <property type="protein sequence ID" value="CAK9077727.1"/>
    <property type="molecule type" value="Genomic_DNA"/>
</dbReference>
<feature type="compositionally biased region" description="Basic and acidic residues" evidence="1">
    <location>
        <begin position="672"/>
        <end position="706"/>
    </location>
</feature>
<proteinExistence type="predicted"/>
<accession>A0ABP0PNX2</accession>
<feature type="region of interest" description="Disordered" evidence="1">
    <location>
        <begin position="547"/>
        <end position="598"/>
    </location>
</feature>
<evidence type="ECO:0000313" key="3">
    <source>
        <dbReference type="Proteomes" id="UP001642484"/>
    </source>
</evidence>
<name>A0ABP0PNX2_9DINO</name>
<feature type="region of interest" description="Disordered" evidence="1">
    <location>
        <begin position="247"/>
        <end position="303"/>
    </location>
</feature>
<reference evidence="2 3" key="1">
    <citation type="submission" date="2024-02" db="EMBL/GenBank/DDBJ databases">
        <authorList>
            <person name="Chen Y."/>
            <person name="Shah S."/>
            <person name="Dougan E. K."/>
            <person name="Thang M."/>
            <person name="Chan C."/>
        </authorList>
    </citation>
    <scope>NUCLEOTIDE SEQUENCE [LARGE SCALE GENOMIC DNA]</scope>
</reference>
<feature type="region of interest" description="Disordered" evidence="1">
    <location>
        <begin position="55"/>
        <end position="146"/>
    </location>
</feature>
<feature type="compositionally biased region" description="Basic and acidic residues" evidence="1">
    <location>
        <begin position="583"/>
        <end position="598"/>
    </location>
</feature>
<protein>
    <submittedName>
        <fullName evidence="2">Uncharacterized protein</fullName>
    </submittedName>
</protein>
<feature type="region of interest" description="Disordered" evidence="1">
    <location>
        <begin position="663"/>
        <end position="706"/>
    </location>
</feature>
<sequence>MLLEEDRQTLPAGCTLCSNHALRYAQLRASQKCSIMGCYKLGYVTKQGLRVCGEHEEAFQTPPPRRTSRSRSRTRELPPTGEEGEEPEEGEGDAGLRRRVRPRGVSYDVEEAENTLKEVRAEEDRTATRRRTTASPGHTPKSSVQRNLARLGMINSPDRKGLASILEEFMEQLVDGKTLGLEEEDIRKQMAAQYGMTLVDLTKQLFEQATEEQRKGTKGLTKFLAKWRKQAAARESSSSDSWCVVAPNQSPGASTVPRCEATTPESVKEEAPRSRKPPGLVTLAPPGIYDPDRKAGTGEDQQPQSEMVGIAKAIQQQTTELASLVKAQQESTMAPGRSLHKLRNAGFRQKVTTRLAVGLAGPHWGTREKYALSAADFTPSTDAELDQFAIESRTGKVLTEQRPAAPTRYEDWISRVRRQNDIWALVYGAEWKNVKDHAANLLSEWHLGAPHRWPLQVLCDVWEELHWRFIEELKEELRKTKKLAGRESMTLQDLKFYALMPNEQGEPRLQLPRTFDLKNPDGWFMTEVLPRIERRQERMLWKMTWEGAGKNRSQGQSAGGDGGATKGEKTGLSLKNLFGPKLTPEETNKAKDRAPTNKDGKLLRWGFLTHLGCNQTNCQRAHEQLRGTFEALDPSVQMQLLRRGGLKRMRPETRDSVVEKIKALRNQVSQDRTSKVQDGKDRRRAGQEGERENQESSPEKAGGHRVHWEAPEEMRNVDLTAQEQEFAELVKGPDESIFQHVEREALPHPGRGGESGPWEAQELIRKAQQLADGPVLGALKEASDDLYAWAATRVANDPAVGLQELLEEMNQFGLGELAAEAAAILDKQDGGEKAGHAGRCQVGESTWDSSGVGRALVHVDGTAWSMWDFGEMVEMTEELAGLLGVLEAEPEKRQCVTKVLAAGSLWSRTSRVPSMEEVEITAKQFRLEQARLATDAEGVMGHPEAKVAPVEHELRMYSHDILKAHHDKDYRALAVFPLNDLDHLRLVVLRVDYKGDLLVETVTGSQWTEQQPDVWALICRGHMTRSFLRIPQRPGS</sequence>
<keyword evidence="3" id="KW-1185">Reference proteome</keyword>
<feature type="compositionally biased region" description="Basic and acidic residues" evidence="1">
    <location>
        <begin position="114"/>
        <end position="127"/>
    </location>
</feature>